<dbReference type="Proteomes" id="UP000019109">
    <property type="component" value="Unassembled WGS sequence"/>
</dbReference>
<protein>
    <recommendedName>
        <fullName evidence="4">Phage holin</fullName>
    </recommendedName>
</protein>
<reference evidence="2" key="1">
    <citation type="journal article" date="2014" name="Genome Announc.">
        <title>Draft Genome Sequence of Clostridium straminisolvens Strain JCM 21531T, Isolated from a Cellulose-Degrading Bacterial Community.</title>
        <authorList>
            <person name="Yuki M."/>
            <person name="Oshima K."/>
            <person name="Suda W."/>
            <person name="Sakamoto M."/>
            <person name="Kitamura K."/>
            <person name="Iida T."/>
            <person name="Hattori M."/>
            <person name="Ohkuma M."/>
        </authorList>
    </citation>
    <scope>NUCLEOTIDE SEQUENCE [LARGE SCALE GENOMIC DNA]</scope>
    <source>
        <strain evidence="2">JCM 21531</strain>
    </source>
</reference>
<organism evidence="2 3">
    <name type="scientific">Acetivibrio straminisolvens JCM 21531</name>
    <dbReference type="NCBI Taxonomy" id="1294263"/>
    <lineage>
        <taxon>Bacteria</taxon>
        <taxon>Bacillati</taxon>
        <taxon>Bacillota</taxon>
        <taxon>Clostridia</taxon>
        <taxon>Eubacteriales</taxon>
        <taxon>Oscillospiraceae</taxon>
        <taxon>Acetivibrio</taxon>
    </lineage>
</organism>
<accession>W4V9P8</accession>
<gene>
    <name evidence="2" type="ORF">JCM21531_3087</name>
</gene>
<keyword evidence="1" id="KW-1133">Transmembrane helix</keyword>
<proteinExistence type="predicted"/>
<evidence type="ECO:0000313" key="3">
    <source>
        <dbReference type="Proteomes" id="UP000019109"/>
    </source>
</evidence>
<keyword evidence="1" id="KW-0472">Membrane</keyword>
<evidence type="ECO:0008006" key="4">
    <source>
        <dbReference type="Google" id="ProtNLM"/>
    </source>
</evidence>
<name>W4V9P8_9FIRM</name>
<evidence type="ECO:0000256" key="1">
    <source>
        <dbReference type="SAM" id="Phobius"/>
    </source>
</evidence>
<dbReference type="RefSeq" id="WP_038289836.1">
    <property type="nucleotide sequence ID" value="NZ_BAVR01000039.1"/>
</dbReference>
<comment type="caution">
    <text evidence="2">The sequence shown here is derived from an EMBL/GenBank/DDBJ whole genome shotgun (WGS) entry which is preliminary data.</text>
</comment>
<dbReference type="AlphaFoldDB" id="W4V9P8"/>
<feature type="transmembrane region" description="Helical" evidence="1">
    <location>
        <begin position="12"/>
        <end position="33"/>
    </location>
</feature>
<dbReference type="STRING" id="1294263.JCM21531_3087"/>
<keyword evidence="1" id="KW-0812">Transmembrane</keyword>
<dbReference type="EMBL" id="BAVR01000039">
    <property type="protein sequence ID" value="GAE89548.1"/>
    <property type="molecule type" value="Genomic_DNA"/>
</dbReference>
<sequence length="135" mass="15362">MVEFFDSEIGRALVTTVILPVITIVGGMLVVFLKKKASEITKRIENETIQNYVNQANEAVLQAVDYMFQTYVDSLKKKGEFGPEAQKHAFEEAKKIALSLLTQEAKDLLQQLYNDVNLWLDTKIEQAVKQNKLLQ</sequence>
<dbReference type="OrthoDB" id="2058587at2"/>
<evidence type="ECO:0000313" key="2">
    <source>
        <dbReference type="EMBL" id="GAE89548.1"/>
    </source>
</evidence>
<keyword evidence="3" id="KW-1185">Reference proteome</keyword>